<evidence type="ECO:0000313" key="4">
    <source>
        <dbReference type="Proteomes" id="UP000295510"/>
    </source>
</evidence>
<comment type="caution">
    <text evidence="3">The sequence shown here is derived from an EMBL/GenBank/DDBJ whole genome shotgun (WGS) entry which is preliminary data.</text>
</comment>
<proteinExistence type="predicted"/>
<name>A0A4R6UQ25_9BURK</name>
<keyword evidence="2" id="KW-0472">Membrane</keyword>
<accession>A0A4R6UQ25</accession>
<protein>
    <recommendedName>
        <fullName evidence="5">Nitrogen fixation protein FixH</fullName>
    </recommendedName>
</protein>
<evidence type="ECO:0000313" key="3">
    <source>
        <dbReference type="EMBL" id="TDQ45354.1"/>
    </source>
</evidence>
<evidence type="ECO:0000256" key="2">
    <source>
        <dbReference type="SAM" id="Phobius"/>
    </source>
</evidence>
<gene>
    <name evidence="3" type="ORF">DFR43_101259</name>
</gene>
<dbReference type="Proteomes" id="UP000295510">
    <property type="component" value="Unassembled WGS sequence"/>
</dbReference>
<organism evidence="3 4">
    <name type="scientific">Tepidicella xavieri</name>
    <dbReference type="NCBI Taxonomy" id="360241"/>
    <lineage>
        <taxon>Bacteria</taxon>
        <taxon>Pseudomonadati</taxon>
        <taxon>Pseudomonadota</taxon>
        <taxon>Betaproteobacteria</taxon>
        <taxon>Burkholderiales</taxon>
        <taxon>Tepidicella</taxon>
    </lineage>
</organism>
<keyword evidence="4" id="KW-1185">Reference proteome</keyword>
<feature type="region of interest" description="Disordered" evidence="1">
    <location>
        <begin position="83"/>
        <end position="103"/>
    </location>
</feature>
<feature type="transmembrane region" description="Helical" evidence="2">
    <location>
        <begin position="25"/>
        <end position="48"/>
    </location>
</feature>
<reference evidence="3 4" key="1">
    <citation type="submission" date="2019-03" db="EMBL/GenBank/DDBJ databases">
        <title>Genomic Encyclopedia of Type Strains, Phase IV (KMG-IV): sequencing the most valuable type-strain genomes for metagenomic binning, comparative biology and taxonomic classification.</title>
        <authorList>
            <person name="Goeker M."/>
        </authorList>
    </citation>
    <scope>NUCLEOTIDE SEQUENCE [LARGE SCALE GENOMIC DNA]</scope>
    <source>
        <strain evidence="3 4">DSM 19605</strain>
    </source>
</reference>
<dbReference type="AlphaFoldDB" id="A0A4R6UQ25"/>
<keyword evidence="2" id="KW-1133">Transmembrane helix</keyword>
<sequence length="103" mass="11172">MTTMTTPLNNPASARRGAPWYREPYVWLVLAGPLAVVVASMFTIYLAVTRADPVLDRTPPPAVTLDAELLEKLSPEQRAALELSVTPAHKARNHAASPTVPKD</sequence>
<keyword evidence="2" id="KW-0812">Transmembrane</keyword>
<evidence type="ECO:0000256" key="1">
    <source>
        <dbReference type="SAM" id="MobiDB-lite"/>
    </source>
</evidence>
<dbReference type="EMBL" id="SNYL01000001">
    <property type="protein sequence ID" value="TDQ45354.1"/>
    <property type="molecule type" value="Genomic_DNA"/>
</dbReference>
<evidence type="ECO:0008006" key="5">
    <source>
        <dbReference type="Google" id="ProtNLM"/>
    </source>
</evidence>